<sequence length="92" mass="10549">MTTETVCVQNADCTENAAAYCIRCGDVTSHRNEDDFQNHIISSDEATFHVSDRVNISTTAEFRAQKIPMQYRRWKETVQKSMCGVLFHMIQS</sequence>
<evidence type="ECO:0000313" key="1">
    <source>
        <dbReference type="EMBL" id="GBM65553.1"/>
    </source>
</evidence>
<accession>A0A4Y2HKI7</accession>
<comment type="caution">
    <text evidence="1">The sequence shown here is derived from an EMBL/GenBank/DDBJ whole genome shotgun (WGS) entry which is preliminary data.</text>
</comment>
<organism evidence="1 2">
    <name type="scientific">Araneus ventricosus</name>
    <name type="common">Orbweaver spider</name>
    <name type="synonym">Epeira ventricosa</name>
    <dbReference type="NCBI Taxonomy" id="182803"/>
    <lineage>
        <taxon>Eukaryota</taxon>
        <taxon>Metazoa</taxon>
        <taxon>Ecdysozoa</taxon>
        <taxon>Arthropoda</taxon>
        <taxon>Chelicerata</taxon>
        <taxon>Arachnida</taxon>
        <taxon>Araneae</taxon>
        <taxon>Araneomorphae</taxon>
        <taxon>Entelegynae</taxon>
        <taxon>Araneoidea</taxon>
        <taxon>Araneidae</taxon>
        <taxon>Araneus</taxon>
    </lineage>
</organism>
<dbReference type="EMBL" id="BGPR01001983">
    <property type="protein sequence ID" value="GBM65553.1"/>
    <property type="molecule type" value="Genomic_DNA"/>
</dbReference>
<dbReference type="AlphaFoldDB" id="A0A4Y2HKI7"/>
<evidence type="ECO:0000313" key="2">
    <source>
        <dbReference type="Proteomes" id="UP000499080"/>
    </source>
</evidence>
<gene>
    <name evidence="1" type="ORF">AVEN_90648_1</name>
</gene>
<reference evidence="1 2" key="1">
    <citation type="journal article" date="2019" name="Sci. Rep.">
        <title>Orb-weaving spider Araneus ventricosus genome elucidates the spidroin gene catalogue.</title>
        <authorList>
            <person name="Kono N."/>
            <person name="Nakamura H."/>
            <person name="Ohtoshi R."/>
            <person name="Moran D.A.P."/>
            <person name="Shinohara A."/>
            <person name="Yoshida Y."/>
            <person name="Fujiwara M."/>
            <person name="Mori M."/>
            <person name="Tomita M."/>
            <person name="Arakawa K."/>
        </authorList>
    </citation>
    <scope>NUCLEOTIDE SEQUENCE [LARGE SCALE GENOMIC DNA]</scope>
</reference>
<protein>
    <submittedName>
        <fullName evidence="1">Uncharacterized protein</fullName>
    </submittedName>
</protein>
<keyword evidence="2" id="KW-1185">Reference proteome</keyword>
<proteinExistence type="predicted"/>
<name>A0A4Y2HKI7_ARAVE</name>
<dbReference type="Proteomes" id="UP000499080">
    <property type="component" value="Unassembled WGS sequence"/>
</dbReference>